<dbReference type="AlphaFoldDB" id="A0AAN7XCB7"/>
<proteinExistence type="predicted"/>
<accession>A0AAN7XCB7</accession>
<name>A0AAN7XCB7_ELEMC</name>
<comment type="caution">
    <text evidence="2">The sequence shown here is derived from an EMBL/GenBank/DDBJ whole genome shotgun (WGS) entry which is preliminary data.</text>
</comment>
<keyword evidence="3" id="KW-1185">Reference proteome</keyword>
<reference evidence="2 3" key="2">
    <citation type="journal article" date="2023" name="Mol. Biol. Evol.">
        <title>Genomics of Secondarily Temperate Adaptation in the Only Non-Antarctic Icefish.</title>
        <authorList>
            <person name="Rivera-Colon A.G."/>
            <person name="Rayamajhi N."/>
            <person name="Minhas B.F."/>
            <person name="Madrigal G."/>
            <person name="Bilyk K.T."/>
            <person name="Yoon V."/>
            <person name="Hune M."/>
            <person name="Gregory S."/>
            <person name="Cheng C.H.C."/>
            <person name="Catchen J.M."/>
        </authorList>
    </citation>
    <scope>NUCLEOTIDE SEQUENCE [LARGE SCALE GENOMIC DNA]</scope>
    <source>
        <strain evidence="2">JMC-PN-2008</strain>
    </source>
</reference>
<evidence type="ECO:0000313" key="3">
    <source>
        <dbReference type="Proteomes" id="UP001346869"/>
    </source>
</evidence>
<evidence type="ECO:0000313" key="2">
    <source>
        <dbReference type="EMBL" id="KAK5860613.1"/>
    </source>
</evidence>
<reference evidence="2 3" key="1">
    <citation type="journal article" date="2023" name="Genes (Basel)">
        <title>Chromosome-Level Genome Assembly and Circadian Gene Repertoire of the Patagonia Blennie Eleginops maclovinus-The Closest Ancestral Proxy of Antarctic Cryonotothenioids.</title>
        <authorList>
            <person name="Cheng C.C."/>
            <person name="Rivera-Colon A.G."/>
            <person name="Minhas B.F."/>
            <person name="Wilson L."/>
            <person name="Rayamajhi N."/>
            <person name="Vargas-Chacoff L."/>
            <person name="Catchen J.M."/>
        </authorList>
    </citation>
    <scope>NUCLEOTIDE SEQUENCE [LARGE SCALE GENOMIC DNA]</scope>
    <source>
        <strain evidence="2">JMC-PN-2008</strain>
    </source>
</reference>
<organism evidence="2 3">
    <name type="scientific">Eleginops maclovinus</name>
    <name type="common">Patagonian blennie</name>
    <name type="synonym">Eleginus maclovinus</name>
    <dbReference type="NCBI Taxonomy" id="56733"/>
    <lineage>
        <taxon>Eukaryota</taxon>
        <taxon>Metazoa</taxon>
        <taxon>Chordata</taxon>
        <taxon>Craniata</taxon>
        <taxon>Vertebrata</taxon>
        <taxon>Euteleostomi</taxon>
        <taxon>Actinopterygii</taxon>
        <taxon>Neopterygii</taxon>
        <taxon>Teleostei</taxon>
        <taxon>Neoteleostei</taxon>
        <taxon>Acanthomorphata</taxon>
        <taxon>Eupercaria</taxon>
        <taxon>Perciformes</taxon>
        <taxon>Notothenioidei</taxon>
        <taxon>Eleginopidae</taxon>
        <taxon>Eleginops</taxon>
    </lineage>
</organism>
<protein>
    <submittedName>
        <fullName evidence="2">Uncharacterized protein</fullName>
    </submittedName>
</protein>
<dbReference type="EMBL" id="JAUZQC010000013">
    <property type="protein sequence ID" value="KAK5860613.1"/>
    <property type="molecule type" value="Genomic_DNA"/>
</dbReference>
<gene>
    <name evidence="2" type="ORF">PBY51_022076</name>
</gene>
<evidence type="ECO:0000256" key="1">
    <source>
        <dbReference type="SAM" id="MobiDB-lite"/>
    </source>
</evidence>
<dbReference type="Proteomes" id="UP001346869">
    <property type="component" value="Unassembled WGS sequence"/>
</dbReference>
<sequence>MKESSRLARIHHPTSIPYPHITPSTSPELHIIPDSPPPPRVVNLESHLCVLPVAGGGALARRPDVLWMLVEEAEAHGKISPWK</sequence>
<feature type="region of interest" description="Disordered" evidence="1">
    <location>
        <begin position="1"/>
        <end position="37"/>
    </location>
</feature>